<feature type="transmembrane region" description="Helical" evidence="2">
    <location>
        <begin position="111"/>
        <end position="130"/>
    </location>
</feature>
<feature type="compositionally biased region" description="Low complexity" evidence="1">
    <location>
        <begin position="21"/>
        <end position="38"/>
    </location>
</feature>
<organism evidence="3 4">
    <name type="scientific">Trametes pubescens</name>
    <name type="common">White-rot fungus</name>
    <dbReference type="NCBI Taxonomy" id="154538"/>
    <lineage>
        <taxon>Eukaryota</taxon>
        <taxon>Fungi</taxon>
        <taxon>Dikarya</taxon>
        <taxon>Basidiomycota</taxon>
        <taxon>Agaricomycotina</taxon>
        <taxon>Agaricomycetes</taxon>
        <taxon>Polyporales</taxon>
        <taxon>Polyporaceae</taxon>
        <taxon>Trametes</taxon>
    </lineage>
</organism>
<dbReference type="OrthoDB" id="2755641at2759"/>
<evidence type="ECO:0000313" key="4">
    <source>
        <dbReference type="Proteomes" id="UP000184267"/>
    </source>
</evidence>
<accession>A0A1M2VYZ3</accession>
<protein>
    <submittedName>
        <fullName evidence="3">Uncharacterized protein</fullName>
    </submittedName>
</protein>
<feature type="compositionally biased region" description="Basic residues" evidence="1">
    <location>
        <begin position="163"/>
        <end position="173"/>
    </location>
</feature>
<keyword evidence="2" id="KW-0472">Membrane</keyword>
<keyword evidence="4" id="KW-1185">Reference proteome</keyword>
<dbReference type="Proteomes" id="UP000184267">
    <property type="component" value="Unassembled WGS sequence"/>
</dbReference>
<dbReference type="EMBL" id="MNAD01000447">
    <property type="protein sequence ID" value="OJT12808.1"/>
    <property type="molecule type" value="Genomic_DNA"/>
</dbReference>
<feature type="region of interest" description="Disordered" evidence="1">
    <location>
        <begin position="153"/>
        <end position="173"/>
    </location>
</feature>
<keyword evidence="2" id="KW-1133">Transmembrane helix</keyword>
<gene>
    <name evidence="3" type="ORF">TRAPUB_10643</name>
</gene>
<proteinExistence type="predicted"/>
<keyword evidence="2" id="KW-0812">Transmembrane</keyword>
<comment type="caution">
    <text evidence="3">The sequence shown here is derived from an EMBL/GenBank/DDBJ whole genome shotgun (WGS) entry which is preliminary data.</text>
</comment>
<feature type="region of interest" description="Disordered" evidence="1">
    <location>
        <begin position="1"/>
        <end position="103"/>
    </location>
</feature>
<evidence type="ECO:0000256" key="1">
    <source>
        <dbReference type="SAM" id="MobiDB-lite"/>
    </source>
</evidence>
<feature type="compositionally biased region" description="Pro residues" evidence="1">
    <location>
        <begin position="39"/>
        <end position="48"/>
    </location>
</feature>
<feature type="compositionally biased region" description="Basic and acidic residues" evidence="1">
    <location>
        <begin position="153"/>
        <end position="162"/>
    </location>
</feature>
<sequence length="173" mass="18036">MIVAKDVKPEVVLTSPTEYEASSPGASASASSPPLAIMSPPPEQPLPTPAAHMAPPAYSVLPAAGASQPSSSTRGISDGPTLVGRDRDYAESTSSRSTNEHSAGHAFSRGLLVMVLSPVAAFLAALWGAGKLVEGIGKGLSMGPEAAYKAHQAREERRIERRANRRAKRRNAV</sequence>
<name>A0A1M2VYZ3_TRAPU</name>
<evidence type="ECO:0000313" key="3">
    <source>
        <dbReference type="EMBL" id="OJT12808.1"/>
    </source>
</evidence>
<dbReference type="AlphaFoldDB" id="A0A1M2VYZ3"/>
<reference evidence="3 4" key="1">
    <citation type="submission" date="2016-10" db="EMBL/GenBank/DDBJ databases">
        <title>Genome sequence of the basidiomycete white-rot fungus Trametes pubescens.</title>
        <authorList>
            <person name="Makela M.R."/>
            <person name="Granchi Z."/>
            <person name="Peng M."/>
            <person name="De Vries R.P."/>
            <person name="Grigoriev I."/>
            <person name="Riley R."/>
            <person name="Hilden K."/>
        </authorList>
    </citation>
    <scope>NUCLEOTIDE SEQUENCE [LARGE SCALE GENOMIC DNA]</scope>
    <source>
        <strain evidence="3 4">FBCC735</strain>
    </source>
</reference>
<evidence type="ECO:0000256" key="2">
    <source>
        <dbReference type="SAM" id="Phobius"/>
    </source>
</evidence>